<evidence type="ECO:0000256" key="6">
    <source>
        <dbReference type="ARBA" id="ARBA00022801"/>
    </source>
</evidence>
<evidence type="ECO:0000313" key="15">
    <source>
        <dbReference type="EMBL" id="GKV04162.1"/>
    </source>
</evidence>
<keyword evidence="4" id="KW-0134">Cell wall</keyword>
<evidence type="ECO:0000256" key="9">
    <source>
        <dbReference type="ARBA" id="ARBA00034074"/>
    </source>
</evidence>
<dbReference type="FunFam" id="2.160.20.10:FF:000004">
    <property type="entry name" value="Pectin lyase-like superfamily protein"/>
    <property type="match status" value="1"/>
</dbReference>
<keyword evidence="7 13" id="KW-0326">Glycosidase</keyword>
<evidence type="ECO:0000256" key="3">
    <source>
        <dbReference type="ARBA" id="ARBA00012736"/>
    </source>
</evidence>
<dbReference type="InterPro" id="IPR006626">
    <property type="entry name" value="PbH1"/>
</dbReference>
<evidence type="ECO:0000256" key="7">
    <source>
        <dbReference type="ARBA" id="ARBA00023295"/>
    </source>
</evidence>
<feature type="chain" id="PRO_5043641168" description="Polygalacturonase" evidence="14">
    <location>
        <begin position="24"/>
        <end position="397"/>
    </location>
</feature>
<dbReference type="InterPro" id="IPR011050">
    <property type="entry name" value="Pectin_lyase_fold/virulence"/>
</dbReference>
<accession>A0AAV5IQM3</accession>
<dbReference type="GO" id="GO:0005975">
    <property type="term" value="P:carbohydrate metabolic process"/>
    <property type="evidence" value="ECO:0007669"/>
    <property type="project" value="InterPro"/>
</dbReference>
<dbReference type="InterPro" id="IPR000743">
    <property type="entry name" value="Glyco_hydro_28"/>
</dbReference>
<reference evidence="15 16" key="1">
    <citation type="journal article" date="2021" name="Commun. Biol.">
        <title>The genome of Shorea leprosula (Dipterocarpaceae) highlights the ecological relevance of drought in aseasonal tropical rainforests.</title>
        <authorList>
            <person name="Ng K.K.S."/>
            <person name="Kobayashi M.J."/>
            <person name="Fawcett J.A."/>
            <person name="Hatakeyama M."/>
            <person name="Paape T."/>
            <person name="Ng C.H."/>
            <person name="Ang C.C."/>
            <person name="Tnah L.H."/>
            <person name="Lee C.T."/>
            <person name="Nishiyama T."/>
            <person name="Sese J."/>
            <person name="O'Brien M.J."/>
            <person name="Copetti D."/>
            <person name="Mohd Noor M.I."/>
            <person name="Ong R.C."/>
            <person name="Putra M."/>
            <person name="Sireger I.Z."/>
            <person name="Indrioko S."/>
            <person name="Kosugi Y."/>
            <person name="Izuno A."/>
            <person name="Isagi Y."/>
            <person name="Lee S.L."/>
            <person name="Shimizu K.K."/>
        </authorList>
    </citation>
    <scope>NUCLEOTIDE SEQUENCE [LARGE SCALE GENOMIC DNA]</scope>
    <source>
        <strain evidence="15">214</strain>
    </source>
</reference>
<keyword evidence="8" id="KW-0961">Cell wall biogenesis/degradation</keyword>
<evidence type="ECO:0000256" key="13">
    <source>
        <dbReference type="RuleBase" id="RU361169"/>
    </source>
</evidence>
<dbReference type="PANTHER" id="PTHR31375">
    <property type="match status" value="1"/>
</dbReference>
<name>A0AAV5IQM3_9ROSI</name>
<evidence type="ECO:0000256" key="2">
    <source>
        <dbReference type="ARBA" id="ARBA00008834"/>
    </source>
</evidence>
<dbReference type="SUPFAM" id="SSF51126">
    <property type="entry name" value="Pectin lyase-like"/>
    <property type="match status" value="1"/>
</dbReference>
<dbReference type="GO" id="GO:0071555">
    <property type="term" value="P:cell wall organization"/>
    <property type="evidence" value="ECO:0007669"/>
    <property type="project" value="UniProtKB-KW"/>
</dbReference>
<dbReference type="Gene3D" id="2.160.20.10">
    <property type="entry name" value="Single-stranded right-handed beta-helix, Pectin lyase-like"/>
    <property type="match status" value="1"/>
</dbReference>
<evidence type="ECO:0000256" key="4">
    <source>
        <dbReference type="ARBA" id="ARBA00022512"/>
    </source>
</evidence>
<organism evidence="15 16">
    <name type="scientific">Rubroshorea leprosula</name>
    <dbReference type="NCBI Taxonomy" id="152421"/>
    <lineage>
        <taxon>Eukaryota</taxon>
        <taxon>Viridiplantae</taxon>
        <taxon>Streptophyta</taxon>
        <taxon>Embryophyta</taxon>
        <taxon>Tracheophyta</taxon>
        <taxon>Spermatophyta</taxon>
        <taxon>Magnoliopsida</taxon>
        <taxon>eudicotyledons</taxon>
        <taxon>Gunneridae</taxon>
        <taxon>Pentapetalae</taxon>
        <taxon>rosids</taxon>
        <taxon>malvids</taxon>
        <taxon>Malvales</taxon>
        <taxon>Dipterocarpaceae</taxon>
        <taxon>Rubroshorea</taxon>
    </lineage>
</organism>
<dbReference type="AlphaFoldDB" id="A0AAV5IQM3"/>
<dbReference type="EC" id="3.2.1.15" evidence="3"/>
<evidence type="ECO:0000313" key="16">
    <source>
        <dbReference type="Proteomes" id="UP001054252"/>
    </source>
</evidence>
<protein>
    <recommendedName>
        <fullName evidence="11">Polygalacturonase</fullName>
        <ecNumber evidence="3">3.2.1.15</ecNumber>
    </recommendedName>
</protein>
<evidence type="ECO:0000256" key="14">
    <source>
        <dbReference type="SAM" id="SignalP"/>
    </source>
</evidence>
<evidence type="ECO:0000256" key="11">
    <source>
        <dbReference type="ARBA" id="ARBA00070098"/>
    </source>
</evidence>
<comment type="catalytic activity">
    <reaction evidence="9">
        <text>(1,4-alpha-D-galacturonosyl)n+m + H2O = (1,4-alpha-D-galacturonosyl)n + (1,4-alpha-D-galacturonosyl)m.</text>
        <dbReference type="EC" id="3.2.1.15"/>
    </reaction>
</comment>
<evidence type="ECO:0000256" key="8">
    <source>
        <dbReference type="ARBA" id="ARBA00023316"/>
    </source>
</evidence>
<proteinExistence type="inferred from homology"/>
<keyword evidence="5" id="KW-0964">Secreted</keyword>
<dbReference type="SMART" id="SM00710">
    <property type="entry name" value="PbH1"/>
    <property type="match status" value="4"/>
</dbReference>
<sequence>MALQASIISLIFVLFIFFASVTAVQHNLKIFDVRTYGAAGDGQKDNTQAFLLAWKDACGFAGKATVYVPVGIYMLGQMAFVGPCKGRPIVHLQGVLRAPSWFGPSDSWITFRYINKLVVKGGKTGTLDGQGQFAWKNNDCHSNSNCSPLPATLRFEFVTNSRVHDIRSINSKNSHIVIFGCKNVNMTNIRLTAPQDSPNTDGIKIGSSTNIKIVKSVIGTGDDCVAILAGSRDILISKLFCGPGHGISVGSLGGFPNEKNVAGLIVKNCTISNANNGVRIKTWESPHHSIASGFTFEDIFMNNVQNPIIIDQLYCPHPPCNDQYPSHVQIKDVLYKNIWGTSITEVAVSLKCSSAFPCKNIVMKDINLAHQGSGAAKSLCSHVDVLSFGKQSPPPCL</sequence>
<comment type="subcellular location">
    <subcellularLocation>
        <location evidence="1">Secreted</location>
        <location evidence="1">Cell wall</location>
    </subcellularLocation>
</comment>
<dbReference type="EMBL" id="BPVZ01000021">
    <property type="protein sequence ID" value="GKV04162.1"/>
    <property type="molecule type" value="Genomic_DNA"/>
</dbReference>
<keyword evidence="16" id="KW-1185">Reference proteome</keyword>
<feature type="signal peptide" evidence="14">
    <location>
        <begin position="1"/>
        <end position="23"/>
    </location>
</feature>
<dbReference type="PROSITE" id="PS00502">
    <property type="entry name" value="POLYGALACTURONASE"/>
    <property type="match status" value="1"/>
</dbReference>
<keyword evidence="6 13" id="KW-0378">Hydrolase</keyword>
<comment type="similarity">
    <text evidence="2 13">Belongs to the glycosyl hydrolase 28 family.</text>
</comment>
<evidence type="ECO:0000256" key="5">
    <source>
        <dbReference type="ARBA" id="ARBA00022525"/>
    </source>
</evidence>
<feature type="active site" evidence="12">
    <location>
        <position position="245"/>
    </location>
</feature>
<comment type="function">
    <text evidence="10">May function in the depolymerization of the pectin in its walls during pollen tube elongation, or in that of the pistil during pollination.</text>
</comment>
<keyword evidence="14" id="KW-0732">Signal</keyword>
<evidence type="ECO:0000256" key="10">
    <source>
        <dbReference type="ARBA" id="ARBA00060133"/>
    </source>
</evidence>
<comment type="caution">
    <text evidence="15">The sequence shown here is derived from an EMBL/GenBank/DDBJ whole genome shotgun (WGS) entry which is preliminary data.</text>
</comment>
<dbReference type="GO" id="GO:0004650">
    <property type="term" value="F:polygalacturonase activity"/>
    <property type="evidence" value="ECO:0007669"/>
    <property type="project" value="UniProtKB-EC"/>
</dbReference>
<dbReference type="Pfam" id="PF00295">
    <property type="entry name" value="Glyco_hydro_28"/>
    <property type="match status" value="1"/>
</dbReference>
<evidence type="ECO:0000256" key="1">
    <source>
        <dbReference type="ARBA" id="ARBA00004191"/>
    </source>
</evidence>
<dbReference type="Proteomes" id="UP001054252">
    <property type="component" value="Unassembled WGS sequence"/>
</dbReference>
<gene>
    <name evidence="15" type="ORF">SLEP1_g16358</name>
</gene>
<evidence type="ECO:0000256" key="12">
    <source>
        <dbReference type="PROSITE-ProRule" id="PRU10052"/>
    </source>
</evidence>
<dbReference type="InterPro" id="IPR012334">
    <property type="entry name" value="Pectin_lyas_fold"/>
</dbReference>